<keyword evidence="1" id="KW-0812">Transmembrane</keyword>
<feature type="transmembrane region" description="Helical" evidence="1">
    <location>
        <begin position="137"/>
        <end position="156"/>
    </location>
</feature>
<evidence type="ECO:0000259" key="2">
    <source>
        <dbReference type="Pfam" id="PF12773"/>
    </source>
</evidence>
<protein>
    <submittedName>
        <fullName evidence="3">Double zinc ribbon</fullName>
    </submittedName>
</protein>
<keyword evidence="1" id="KW-1133">Transmembrane helix</keyword>
<dbReference type="InterPro" id="IPR025874">
    <property type="entry name" value="DZR"/>
</dbReference>
<evidence type="ECO:0000256" key="1">
    <source>
        <dbReference type="SAM" id="Phobius"/>
    </source>
</evidence>
<feature type="domain" description="DZANK-type" evidence="2">
    <location>
        <begin position="13"/>
        <end position="82"/>
    </location>
</feature>
<proteinExistence type="predicted"/>
<dbReference type="AlphaFoldDB" id="A0A1Y6CZQ9"/>
<dbReference type="EMBL" id="FXAM01000001">
    <property type="protein sequence ID" value="SMF94063.1"/>
    <property type="molecule type" value="Genomic_DNA"/>
</dbReference>
<organism evidence="3 4">
    <name type="scientific">Methylomagnum ishizawai</name>
    <dbReference type="NCBI Taxonomy" id="1760988"/>
    <lineage>
        <taxon>Bacteria</taxon>
        <taxon>Pseudomonadati</taxon>
        <taxon>Pseudomonadota</taxon>
        <taxon>Gammaproteobacteria</taxon>
        <taxon>Methylococcales</taxon>
        <taxon>Methylococcaceae</taxon>
        <taxon>Methylomagnum</taxon>
    </lineage>
</organism>
<evidence type="ECO:0000313" key="4">
    <source>
        <dbReference type="Proteomes" id="UP000192923"/>
    </source>
</evidence>
<dbReference type="Pfam" id="PF12773">
    <property type="entry name" value="DZR"/>
    <property type="match status" value="1"/>
</dbReference>
<dbReference type="RefSeq" id="WP_085211119.1">
    <property type="nucleotide sequence ID" value="NZ_FXAM01000001.1"/>
</dbReference>
<evidence type="ECO:0000313" key="3">
    <source>
        <dbReference type="EMBL" id="SMF94063.1"/>
    </source>
</evidence>
<dbReference type="OrthoDB" id="5517324at2"/>
<reference evidence="3 4" key="1">
    <citation type="submission" date="2016-12" db="EMBL/GenBank/DDBJ databases">
        <authorList>
            <person name="Song W.-J."/>
            <person name="Kurnit D.M."/>
        </authorList>
    </citation>
    <scope>NUCLEOTIDE SEQUENCE [LARGE SCALE GENOMIC DNA]</scope>
    <source>
        <strain evidence="3 4">175</strain>
    </source>
</reference>
<dbReference type="Proteomes" id="UP000192923">
    <property type="component" value="Unassembled WGS sequence"/>
</dbReference>
<keyword evidence="4" id="KW-1185">Reference proteome</keyword>
<sequence length="344" mass="38795">MAGDRAYEMLWDCGYCGARKLLGKSQKFCPQCGAPQDAQTRYFPDEQDKVEVLGHRYQGADKICPACQAPSGAKAEFCGRCGSPLGDAPEARRLQDQVRAEDAKFAESLSLRRLEAEQRKHPSVVESVAAIPKRRGYLWATMALGIVALVVGLLFWTRQETVVVSGHYWRQAIQIERYGPVAESAWCDSMPFAAYGVARHSEIRSYQQIPDGQDCQVRRVDRGDGTFTEHQECRPQYRSEPVYGERCDYRIDRWSWSREASAEGHDLAPRWPQTGLAGARPCLGCEREGGRESRFEVLLRGQGREYRCGLAQEAWHGMRDGSRWTLKVGAVDKQPRCDSLKPVD</sequence>
<accession>A0A1Y6CZQ9</accession>
<dbReference type="STRING" id="1760988.SAMN02949497_1365"/>
<keyword evidence="1" id="KW-0472">Membrane</keyword>
<gene>
    <name evidence="3" type="ORF">SAMN02949497_1365</name>
</gene>
<name>A0A1Y6CZQ9_9GAMM</name>